<dbReference type="EMBL" id="BAABBU010000036">
    <property type="protein sequence ID" value="GAA4149833.1"/>
    <property type="molecule type" value="Genomic_DNA"/>
</dbReference>
<dbReference type="Gene3D" id="3.20.20.80">
    <property type="entry name" value="Glycosidases"/>
    <property type="match status" value="1"/>
</dbReference>
<organism evidence="2 3">
    <name type="scientific">Streptomyces tunisiensis</name>
    <dbReference type="NCBI Taxonomy" id="948699"/>
    <lineage>
        <taxon>Bacteria</taxon>
        <taxon>Bacillati</taxon>
        <taxon>Actinomycetota</taxon>
        <taxon>Actinomycetes</taxon>
        <taxon>Kitasatosporales</taxon>
        <taxon>Streptomycetaceae</taxon>
        <taxon>Streptomyces</taxon>
    </lineage>
</organism>
<reference evidence="3" key="1">
    <citation type="journal article" date="2019" name="Int. J. Syst. Evol. Microbiol.">
        <title>The Global Catalogue of Microorganisms (GCM) 10K type strain sequencing project: providing services to taxonomists for standard genome sequencing and annotation.</title>
        <authorList>
            <consortium name="The Broad Institute Genomics Platform"/>
            <consortium name="The Broad Institute Genome Sequencing Center for Infectious Disease"/>
            <person name="Wu L."/>
            <person name="Ma J."/>
        </authorList>
    </citation>
    <scope>NUCLEOTIDE SEQUENCE [LARGE SCALE GENOMIC DNA]</scope>
    <source>
        <strain evidence="3">JCM 17589</strain>
    </source>
</reference>
<gene>
    <name evidence="2" type="ORF">GCM10022285_59400</name>
</gene>
<protein>
    <submittedName>
        <fullName evidence="2">Uncharacterized protein</fullName>
    </submittedName>
</protein>
<proteinExistence type="predicted"/>
<keyword evidence="3" id="KW-1185">Reference proteome</keyword>
<evidence type="ECO:0000256" key="1">
    <source>
        <dbReference type="SAM" id="MobiDB-lite"/>
    </source>
</evidence>
<dbReference type="Proteomes" id="UP001501845">
    <property type="component" value="Unassembled WGS sequence"/>
</dbReference>
<name>A0ABP7Z8M5_9ACTN</name>
<evidence type="ECO:0000313" key="2">
    <source>
        <dbReference type="EMBL" id="GAA4149833.1"/>
    </source>
</evidence>
<evidence type="ECO:0000313" key="3">
    <source>
        <dbReference type="Proteomes" id="UP001501845"/>
    </source>
</evidence>
<accession>A0ABP7Z8M5</accession>
<feature type="region of interest" description="Disordered" evidence="1">
    <location>
        <begin position="67"/>
        <end position="89"/>
    </location>
</feature>
<sequence>MDRRAEAIALLREERDGPEVTFTLPVMPPGLDEESLALLESANDHGVAWVSVWSAFRDRPCDRDTADDPLTDCGGVEQEAGAFGDTPAG</sequence>
<comment type="caution">
    <text evidence="2">The sequence shown here is derived from an EMBL/GenBank/DDBJ whole genome shotgun (WGS) entry which is preliminary data.</text>
</comment>